<evidence type="ECO:0000256" key="1">
    <source>
        <dbReference type="SAM" id="MobiDB-lite"/>
    </source>
</evidence>
<dbReference type="Pfam" id="PF07516">
    <property type="entry name" value="SecA_SW"/>
    <property type="match status" value="1"/>
</dbReference>
<dbReference type="GO" id="GO:0017038">
    <property type="term" value="P:protein import"/>
    <property type="evidence" value="ECO:0007669"/>
    <property type="project" value="InterPro"/>
</dbReference>
<gene>
    <name evidence="3" type="ORF">NCTC10124_00242</name>
</gene>
<proteinExistence type="predicted"/>
<evidence type="ECO:0000313" key="3">
    <source>
        <dbReference type="EMBL" id="SYV92518.1"/>
    </source>
</evidence>
<feature type="domain" description="SecA Wing/Scaffold" evidence="2">
    <location>
        <begin position="1"/>
        <end position="46"/>
    </location>
</feature>
<name>A0A3B0P5W7_MYCSY</name>
<feature type="region of interest" description="Disordered" evidence="1">
    <location>
        <begin position="100"/>
        <end position="155"/>
    </location>
</feature>
<dbReference type="Proteomes" id="UP000259328">
    <property type="component" value="Chromosome"/>
</dbReference>
<organism evidence="3 4">
    <name type="scientific">Mycoplasmopsis synoviae</name>
    <name type="common">Mycoplasma synoviae</name>
    <dbReference type="NCBI Taxonomy" id="2109"/>
    <lineage>
        <taxon>Bacteria</taxon>
        <taxon>Bacillati</taxon>
        <taxon>Mycoplasmatota</taxon>
        <taxon>Mycoplasmoidales</taxon>
        <taxon>Metamycoplasmataceae</taxon>
        <taxon>Mycoplasmopsis</taxon>
    </lineage>
</organism>
<dbReference type="SUPFAM" id="SSF81886">
    <property type="entry name" value="Helical scaffold and wing domains of SecA"/>
    <property type="match status" value="1"/>
</dbReference>
<sequence length="155" mass="17886">MDKLRSNVNLVQYSQKNPYQIYTDEGTKMFEDLIQTIAFESVLKVFSSPLGEKSLITAEIKNDPLYQQVASTFEYNPYLSISEQEKQLLERYNNVKQRLNEVEQQNLQEQSYKDPSSDNLGNNPEPKTGSQSQSEHEMVLTPDTVIDPSIDTNQW</sequence>
<protein>
    <submittedName>
        <fullName evidence="3">Preprotein translocase subunit SecA</fullName>
    </submittedName>
</protein>
<dbReference type="EMBL" id="LS991953">
    <property type="protein sequence ID" value="SYV92518.1"/>
    <property type="molecule type" value="Genomic_DNA"/>
</dbReference>
<dbReference type="AlphaFoldDB" id="A0A3B0P5W7"/>
<dbReference type="Gene3D" id="1.10.3060.10">
    <property type="entry name" value="Helical scaffold and wing domains of SecA"/>
    <property type="match status" value="1"/>
</dbReference>
<feature type="non-terminal residue" evidence="3">
    <location>
        <position position="155"/>
    </location>
</feature>
<dbReference type="GO" id="GO:0016020">
    <property type="term" value="C:membrane"/>
    <property type="evidence" value="ECO:0007669"/>
    <property type="project" value="InterPro"/>
</dbReference>
<evidence type="ECO:0000259" key="2">
    <source>
        <dbReference type="Pfam" id="PF07516"/>
    </source>
</evidence>
<evidence type="ECO:0000313" key="4">
    <source>
        <dbReference type="Proteomes" id="UP000259328"/>
    </source>
</evidence>
<accession>A0A3B0P5W7</accession>
<dbReference type="InterPro" id="IPR036266">
    <property type="entry name" value="SecA_Wing/Scaffold_sf"/>
</dbReference>
<reference evidence="4" key="1">
    <citation type="submission" date="2018-06" db="EMBL/GenBank/DDBJ databases">
        <authorList>
            <consortium name="Pathogen Informatics"/>
        </authorList>
    </citation>
    <scope>NUCLEOTIDE SEQUENCE [LARGE SCALE GENOMIC DNA]</scope>
    <source>
        <strain evidence="4">NCTC10124</strain>
    </source>
</reference>
<dbReference type="InterPro" id="IPR011116">
    <property type="entry name" value="SecA_Wing/Scaffold"/>
</dbReference>